<evidence type="ECO:0000256" key="4">
    <source>
        <dbReference type="RuleBase" id="RU362042"/>
    </source>
</evidence>
<feature type="active site" evidence="3">
    <location>
        <position position="38"/>
    </location>
</feature>
<keyword evidence="4" id="KW-0812">Transmembrane</keyword>
<keyword evidence="7" id="KW-1185">Reference proteome</keyword>
<comment type="similarity">
    <text evidence="1 4">Belongs to the peptidase S26 family.</text>
</comment>
<organism evidence="6 7">
    <name type="scientific">Breznakiella homolactica</name>
    <dbReference type="NCBI Taxonomy" id="2798577"/>
    <lineage>
        <taxon>Bacteria</taxon>
        <taxon>Pseudomonadati</taxon>
        <taxon>Spirochaetota</taxon>
        <taxon>Spirochaetia</taxon>
        <taxon>Spirochaetales</taxon>
        <taxon>Breznakiellaceae</taxon>
        <taxon>Breznakiella</taxon>
    </lineage>
</organism>
<feature type="transmembrane region" description="Helical" evidence="4">
    <location>
        <begin position="12"/>
        <end position="33"/>
    </location>
</feature>
<keyword evidence="4 6" id="KW-0378">Hydrolase</keyword>
<dbReference type="GO" id="GO:0004252">
    <property type="term" value="F:serine-type endopeptidase activity"/>
    <property type="evidence" value="ECO:0007669"/>
    <property type="project" value="InterPro"/>
</dbReference>
<name>A0A7T7XLB5_9SPIR</name>
<dbReference type="SUPFAM" id="SSF51306">
    <property type="entry name" value="LexA/Signal peptidase"/>
    <property type="match status" value="1"/>
</dbReference>
<dbReference type="RefSeq" id="WP_215625629.1">
    <property type="nucleotide sequence ID" value="NZ_CP067089.2"/>
</dbReference>
<comment type="catalytic activity">
    <reaction evidence="4">
        <text>Cleavage of hydrophobic, N-terminal signal or leader sequences from secreted and periplasmic proteins.</text>
        <dbReference type="EC" id="3.4.21.89"/>
    </reaction>
</comment>
<dbReference type="KEGG" id="bhc:JFL75_15500"/>
<keyword evidence="4" id="KW-0472">Membrane</keyword>
<dbReference type="EC" id="3.4.21.89" evidence="4"/>
<accession>A0A7T7XLB5</accession>
<dbReference type="NCBIfam" id="TIGR02227">
    <property type="entry name" value="sigpep_I_bact"/>
    <property type="match status" value="1"/>
</dbReference>
<evidence type="ECO:0000256" key="2">
    <source>
        <dbReference type="ARBA" id="ARBA00019232"/>
    </source>
</evidence>
<reference evidence="6" key="1">
    <citation type="submission" date="2021-01" db="EMBL/GenBank/DDBJ databases">
        <title>Description of Breznakiella homolactica.</title>
        <authorList>
            <person name="Song Y."/>
            <person name="Brune A."/>
        </authorList>
    </citation>
    <scope>NUCLEOTIDE SEQUENCE</scope>
    <source>
        <strain evidence="6">RmG30</strain>
    </source>
</reference>
<dbReference type="GO" id="GO:0009003">
    <property type="term" value="F:signal peptidase activity"/>
    <property type="evidence" value="ECO:0007669"/>
    <property type="project" value="UniProtKB-EC"/>
</dbReference>
<dbReference type="PANTHER" id="PTHR43390">
    <property type="entry name" value="SIGNAL PEPTIDASE I"/>
    <property type="match status" value="1"/>
</dbReference>
<dbReference type="InterPro" id="IPR019533">
    <property type="entry name" value="Peptidase_S26"/>
</dbReference>
<feature type="active site" evidence="3">
    <location>
        <position position="91"/>
    </location>
</feature>
<dbReference type="InterPro" id="IPR000223">
    <property type="entry name" value="Pept_S26A_signal_pept_1"/>
</dbReference>
<evidence type="ECO:0000259" key="5">
    <source>
        <dbReference type="Pfam" id="PF10502"/>
    </source>
</evidence>
<dbReference type="Gene3D" id="2.10.109.10">
    <property type="entry name" value="Umud Fragment, subunit A"/>
    <property type="match status" value="1"/>
</dbReference>
<protein>
    <recommendedName>
        <fullName evidence="2 4">Signal peptidase I</fullName>
        <ecNumber evidence="4">3.4.21.89</ecNumber>
    </recommendedName>
</protein>
<dbReference type="Pfam" id="PF10502">
    <property type="entry name" value="Peptidase_S26"/>
    <property type="match status" value="1"/>
</dbReference>
<evidence type="ECO:0000313" key="7">
    <source>
        <dbReference type="Proteomes" id="UP000595917"/>
    </source>
</evidence>
<evidence type="ECO:0000313" key="6">
    <source>
        <dbReference type="EMBL" id="QQO08323.1"/>
    </source>
</evidence>
<dbReference type="InterPro" id="IPR036286">
    <property type="entry name" value="LexA/Signal_pep-like_sf"/>
</dbReference>
<dbReference type="GO" id="GO:0016020">
    <property type="term" value="C:membrane"/>
    <property type="evidence" value="ECO:0007669"/>
    <property type="project" value="UniProtKB-SubCell"/>
</dbReference>
<feature type="domain" description="Peptidase S26" evidence="5">
    <location>
        <begin position="11"/>
        <end position="97"/>
    </location>
</feature>
<dbReference type="CDD" id="cd06530">
    <property type="entry name" value="S26_SPase_I"/>
    <property type="match status" value="1"/>
</dbReference>
<keyword evidence="4" id="KW-1133">Transmembrane helix</keyword>
<evidence type="ECO:0000256" key="1">
    <source>
        <dbReference type="ARBA" id="ARBA00009370"/>
    </source>
</evidence>
<dbReference type="Proteomes" id="UP000595917">
    <property type="component" value="Chromosome"/>
</dbReference>
<dbReference type="EMBL" id="CP067089">
    <property type="protein sequence ID" value="QQO08323.1"/>
    <property type="molecule type" value="Genomic_DNA"/>
</dbReference>
<gene>
    <name evidence="6" type="primary">lepB</name>
    <name evidence="6" type="ORF">JFL75_15500</name>
</gene>
<comment type="subcellular location">
    <subcellularLocation>
        <location evidence="4">Membrane</location>
        <topology evidence="4">Single-pass type II membrane protein</topology>
    </subcellularLocation>
</comment>
<evidence type="ECO:0000256" key="3">
    <source>
        <dbReference type="PIRSR" id="PIRSR600223-1"/>
    </source>
</evidence>
<keyword evidence="4" id="KW-0645">Protease</keyword>
<dbReference type="AlphaFoldDB" id="A0A7T7XLB5"/>
<dbReference type="PANTHER" id="PTHR43390:SF1">
    <property type="entry name" value="CHLOROPLAST PROCESSING PEPTIDASE"/>
    <property type="match status" value="1"/>
</dbReference>
<sequence length="134" mass="14872">MGKNTRTWQPGRAILAAFGIALFMKFFLFDFMIAEGRSMVPAISPGSILLVNRVAYGFRFPWDQGYSLRWNHPKEGDIVVFITPLGQTAVKRCAGLPEGDVFIALGDNRDESYDSRAYGSVPVDRILGKVVGKK</sequence>
<proteinExistence type="inferred from homology"/>
<dbReference type="GO" id="GO:0006465">
    <property type="term" value="P:signal peptide processing"/>
    <property type="evidence" value="ECO:0007669"/>
    <property type="project" value="InterPro"/>
</dbReference>